<dbReference type="Proteomes" id="UP001050691">
    <property type="component" value="Unassembled WGS sequence"/>
</dbReference>
<evidence type="ECO:0000313" key="3">
    <source>
        <dbReference type="EMBL" id="GJJ07532.1"/>
    </source>
</evidence>
<dbReference type="InterPro" id="IPR018870">
    <property type="entry name" value="Tti2"/>
</dbReference>
<evidence type="ECO:0000256" key="1">
    <source>
        <dbReference type="ARBA" id="ARBA00034736"/>
    </source>
</evidence>
<feature type="compositionally biased region" description="Gly residues" evidence="2">
    <location>
        <begin position="534"/>
        <end position="546"/>
    </location>
</feature>
<dbReference type="PANTHER" id="PTHR32226:SF2">
    <property type="entry name" value="TELO2-INTERACTING PROTEIN 2"/>
    <property type="match status" value="1"/>
</dbReference>
<organism evidence="3 4">
    <name type="scientific">Clathrus columnatus</name>
    <dbReference type="NCBI Taxonomy" id="1419009"/>
    <lineage>
        <taxon>Eukaryota</taxon>
        <taxon>Fungi</taxon>
        <taxon>Dikarya</taxon>
        <taxon>Basidiomycota</taxon>
        <taxon>Agaricomycotina</taxon>
        <taxon>Agaricomycetes</taxon>
        <taxon>Phallomycetidae</taxon>
        <taxon>Phallales</taxon>
        <taxon>Clathraceae</taxon>
        <taxon>Clathrus</taxon>
    </lineage>
</organism>
<comment type="similarity">
    <text evidence="1">Belongs to the TTI2 family.</text>
</comment>
<evidence type="ECO:0000313" key="4">
    <source>
        <dbReference type="Proteomes" id="UP001050691"/>
    </source>
</evidence>
<feature type="region of interest" description="Disordered" evidence="2">
    <location>
        <begin position="168"/>
        <end position="195"/>
    </location>
</feature>
<feature type="region of interest" description="Disordered" evidence="2">
    <location>
        <begin position="77"/>
        <end position="98"/>
    </location>
</feature>
<dbReference type="AlphaFoldDB" id="A0AAV4ZYW8"/>
<dbReference type="GO" id="GO:0005829">
    <property type="term" value="C:cytosol"/>
    <property type="evidence" value="ECO:0007669"/>
    <property type="project" value="TreeGrafter"/>
</dbReference>
<dbReference type="GO" id="GO:0005634">
    <property type="term" value="C:nucleus"/>
    <property type="evidence" value="ECO:0007669"/>
    <property type="project" value="TreeGrafter"/>
</dbReference>
<dbReference type="GO" id="GO:0110078">
    <property type="term" value="C:TTT Hsp90 cochaperone complex"/>
    <property type="evidence" value="ECO:0007669"/>
    <property type="project" value="InterPro"/>
</dbReference>
<feature type="region of interest" description="Disordered" evidence="2">
    <location>
        <begin position="517"/>
        <end position="571"/>
    </location>
</feature>
<comment type="caution">
    <text evidence="3">The sequence shown here is derived from an EMBL/GenBank/DDBJ whole genome shotgun (WGS) entry which is preliminary data.</text>
</comment>
<protein>
    <submittedName>
        <fullName evidence="3">Uncharacterized protein</fullName>
    </submittedName>
</protein>
<keyword evidence="4" id="KW-1185">Reference proteome</keyword>
<feature type="region of interest" description="Disordered" evidence="2">
    <location>
        <begin position="438"/>
        <end position="499"/>
    </location>
</feature>
<dbReference type="InterPro" id="IPR016024">
    <property type="entry name" value="ARM-type_fold"/>
</dbReference>
<feature type="compositionally biased region" description="Polar residues" evidence="2">
    <location>
        <begin position="472"/>
        <end position="492"/>
    </location>
</feature>
<name>A0AAV4ZYW8_9AGAM</name>
<proteinExistence type="inferred from homology"/>
<dbReference type="SUPFAM" id="SSF48371">
    <property type="entry name" value="ARM repeat"/>
    <property type="match status" value="1"/>
</dbReference>
<feature type="compositionally biased region" description="Low complexity" evidence="2">
    <location>
        <begin position="276"/>
        <end position="290"/>
    </location>
</feature>
<reference evidence="3" key="1">
    <citation type="submission" date="2021-10" db="EMBL/GenBank/DDBJ databases">
        <title>De novo Genome Assembly of Clathrus columnatus (Basidiomycota, Fungi) Using Illumina and Nanopore Sequence Data.</title>
        <authorList>
            <person name="Ogiso-Tanaka E."/>
            <person name="Itagaki H."/>
            <person name="Hosoya T."/>
            <person name="Hosaka K."/>
        </authorList>
    </citation>
    <scope>NUCLEOTIDE SEQUENCE</scope>
    <source>
        <strain evidence="3">MO-923</strain>
    </source>
</reference>
<feature type="compositionally biased region" description="Polar residues" evidence="2">
    <location>
        <begin position="78"/>
        <end position="92"/>
    </location>
</feature>
<gene>
    <name evidence="3" type="ORF">Clacol_001734</name>
</gene>
<feature type="compositionally biased region" description="Polar residues" evidence="2">
    <location>
        <begin position="445"/>
        <end position="456"/>
    </location>
</feature>
<dbReference type="EMBL" id="BPWL01000002">
    <property type="protein sequence ID" value="GJJ07532.1"/>
    <property type="molecule type" value="Genomic_DNA"/>
</dbReference>
<evidence type="ECO:0000256" key="2">
    <source>
        <dbReference type="SAM" id="MobiDB-lite"/>
    </source>
</evidence>
<feature type="region of interest" description="Disordered" evidence="2">
    <location>
        <begin position="207"/>
        <end position="292"/>
    </location>
</feature>
<dbReference type="Pfam" id="PF10521">
    <property type="entry name" value="Tti2"/>
    <property type="match status" value="1"/>
</dbReference>
<dbReference type="PANTHER" id="PTHR32226">
    <property type="entry name" value="TELO2-INTERACTING PROTEIN 2"/>
    <property type="match status" value="1"/>
</dbReference>
<sequence length="1000" mass="111660">MIESSKSHSNIQEDLSSVTKFETGNQVLKTNDLLQSTNDLSQSAWKIHPSLETMLGDFCSEFDVNKKMHSIDYPSVEGVSSTTDGVKQTNPPTCSPPSYRLSVSAPEFVPLILDMPNSFSKLDFGTSLFIPKKVPSPTLIEPESVPPSSFEPEKIQCQSLIIKDEPHSISRYNPKIPSSGRYPNGYGSPHQSEGQNLISFDTDVVSSLIERPPPSGERFSSKSYSDSVLSDKGGSHVSSFERLHTPSRSSGFMAPQDGELHSCQRMPLGPNPFGNSSESSLSSQHGSDQSEANNNFQKTVENVPEVMAHPTSEENTNTLAKQSITQPLSKRPIFKTYAEATNFFYSLLEEQTQEELFELPSVNVPPPSLPPPGFERCLNRPNWAAARNEGTEIDLAKMRQQYCAYKTDHPKPVLSPVTHGQPVYPLHSGENGYNEPVLHEPRPLHSSTNRINSQVDDSQDFSRGGAEVYTPYPSSNKGENQIRPSRKANNFTFHRGSMDAQDLEREIDEYHENLRARANRANQISSQRSKSSRNGGGSSHGGGGGGRGKRGRHSYRSYSNEEQGFDDPVVSGEASWGMDNHANNQWGLEPEIENGVVLSMAADLRTLKLPFFKSTLTEKTLENEQTLKQWQIEVLQVLHKLQKIINSTDSVQLGPHELSAVYSILIPLINPEEWTTDELTNIAIDMLKQLSPPNFDIIELTFMNYIRPLFAKAPHTRIDPNSGRSLPRPAGGPSGSLDFYEKQEWKKAPGLSYLIIWCIKSLKSNEYEKIWHLIVPPSMTFLDDYESYYKLKGTEIINEFIDRVPSELLKRTGIDGLIKTSLNNAILHLHSPETPKILENSVQASIQLIKLTCSPGSSQLFDQLCALLGDGIIGGVWMYAYQDLETIEMSLVACRKIVQELGIGTTRYLKTILQQLTQYLSMSIVSHVKTQIAALELLEVILNVCRPRIHTWNVMILDGVLRCWTSLQDKTIPNNEDPVENVPRMTVIYIDSLRESARIG</sequence>
<accession>A0AAV4ZYW8</accession>
<feature type="compositionally biased region" description="Low complexity" evidence="2">
    <location>
        <begin position="221"/>
        <end position="232"/>
    </location>
</feature>